<feature type="transmembrane region" description="Helical" evidence="1">
    <location>
        <begin position="69"/>
        <end position="92"/>
    </location>
</feature>
<keyword evidence="1" id="KW-0812">Transmembrane</keyword>
<reference evidence="2" key="1">
    <citation type="submission" date="2021-05" db="EMBL/GenBank/DDBJ databases">
        <authorList>
            <person name="Alioto T."/>
            <person name="Alioto T."/>
            <person name="Gomez Garrido J."/>
        </authorList>
    </citation>
    <scope>NUCLEOTIDE SEQUENCE</scope>
</reference>
<keyword evidence="1" id="KW-0472">Membrane</keyword>
<evidence type="ECO:0000313" key="2">
    <source>
        <dbReference type="EMBL" id="CAG6478617.1"/>
    </source>
</evidence>
<protein>
    <submittedName>
        <fullName evidence="2">(northern house mosquito) hypothetical protein</fullName>
    </submittedName>
</protein>
<feature type="transmembrane region" description="Helical" evidence="1">
    <location>
        <begin position="30"/>
        <end position="49"/>
    </location>
</feature>
<dbReference type="EMBL" id="HBUE01083506">
    <property type="protein sequence ID" value="CAG6478617.1"/>
    <property type="molecule type" value="Transcribed_RNA"/>
</dbReference>
<organism evidence="2">
    <name type="scientific">Culex pipiens</name>
    <name type="common">House mosquito</name>
    <dbReference type="NCBI Taxonomy" id="7175"/>
    <lineage>
        <taxon>Eukaryota</taxon>
        <taxon>Metazoa</taxon>
        <taxon>Ecdysozoa</taxon>
        <taxon>Arthropoda</taxon>
        <taxon>Hexapoda</taxon>
        <taxon>Insecta</taxon>
        <taxon>Pterygota</taxon>
        <taxon>Neoptera</taxon>
        <taxon>Endopterygota</taxon>
        <taxon>Diptera</taxon>
        <taxon>Nematocera</taxon>
        <taxon>Culicoidea</taxon>
        <taxon>Culicidae</taxon>
        <taxon>Culicinae</taxon>
        <taxon>Culicini</taxon>
        <taxon>Culex</taxon>
        <taxon>Culex</taxon>
    </lineage>
</organism>
<evidence type="ECO:0000256" key="1">
    <source>
        <dbReference type="SAM" id="Phobius"/>
    </source>
</evidence>
<proteinExistence type="predicted"/>
<dbReference type="AlphaFoldDB" id="A0A8D8FMU8"/>
<accession>A0A8D8FMU8</accession>
<name>A0A8D8FMU8_CULPI</name>
<sequence>MFFFSHSPCNFVVLPEGGKMYVCGSVCMRFFPCMCDCSLSVFFFFFYFLEYVIMLSNHVLQTVVSFRVFLSKGFYCVALCGRVCFLVRVLFFSEISNRNDFRGGLCLLLKMFI</sequence>
<keyword evidence="1" id="KW-1133">Transmembrane helix</keyword>